<evidence type="ECO:0000313" key="3">
    <source>
        <dbReference type="Proteomes" id="UP000188726"/>
    </source>
</evidence>
<reference evidence="2 3" key="1">
    <citation type="journal article" date="2017" name="Genome Announc.">
        <title>Draft Genome Sequences of Salinivibrio proteolyticus, Salinivibrio sharmensis, Salinivibrio siamensis, Salinivibrio costicola subsp. alcaliphilus, Salinivibrio costicola subsp. vallismortis, and 29 New Isolates Belonging to the Genus Salinivibrio.</title>
        <authorList>
            <person name="Lopez-Hermoso C."/>
            <person name="de la Haba R.R."/>
            <person name="Sanchez-Porro C."/>
            <person name="Bayliss S.C."/>
            <person name="Feil E.J."/>
            <person name="Ventosa A."/>
        </authorList>
    </citation>
    <scope>NUCLEOTIDE SEQUENCE [LARGE SCALE GENOMIC DNA]</scope>
    <source>
        <strain evidence="2 3">IC202</strain>
    </source>
</reference>
<gene>
    <name evidence="2" type="ORF">BZG09_12715</name>
</gene>
<name>A0AB36K4C2_9GAMM</name>
<protein>
    <recommendedName>
        <fullName evidence="1">HEPN AbiU2-like domain-containing protein</fullName>
    </recommendedName>
</protein>
<dbReference type="AlphaFoldDB" id="A0AB36K4C2"/>
<dbReference type="Proteomes" id="UP000188726">
    <property type="component" value="Unassembled WGS sequence"/>
</dbReference>
<dbReference type="RefSeq" id="WP_077459054.1">
    <property type="nucleotide sequence ID" value="NZ_MUEO01000036.1"/>
</dbReference>
<comment type="caution">
    <text evidence="2">The sequence shown here is derived from an EMBL/GenBank/DDBJ whole genome shotgun (WGS) entry which is preliminary data.</text>
</comment>
<evidence type="ECO:0000313" key="2">
    <source>
        <dbReference type="EMBL" id="OOE42694.1"/>
    </source>
</evidence>
<feature type="domain" description="HEPN AbiU2-like" evidence="1">
    <location>
        <begin position="38"/>
        <end position="208"/>
    </location>
</feature>
<evidence type="ECO:0000259" key="1">
    <source>
        <dbReference type="Pfam" id="PF18734"/>
    </source>
</evidence>
<proteinExistence type="predicted"/>
<dbReference type="InterPro" id="IPR040704">
    <property type="entry name" value="HEPN_AbiU2"/>
</dbReference>
<sequence>MNFDVDLPKSQDMLNEIICGYYSVWRRVLMLRESIESAEKIHNSNNNLVCLGAKCIQETLFFSSVTDIKAWFIDSDSKVASLPRLVSKLYDSDFSNKLETWYSTPPNTILIGDSQETKHWHNGHISKKKQEFQYLRGEILKKYQCFIDSDERKRIANLRDKYVAHKEFRNGKLYDAARHGHQLSDAESVLNLIDDFIFDFNKLFNKSSYLESPKDFDRVGAEFWGALKSNII</sequence>
<dbReference type="EMBL" id="MUEO01000036">
    <property type="protein sequence ID" value="OOE42694.1"/>
    <property type="molecule type" value="Genomic_DNA"/>
</dbReference>
<dbReference type="Pfam" id="PF18734">
    <property type="entry name" value="HEPN_AbiU2"/>
    <property type="match status" value="1"/>
</dbReference>
<accession>A0AB36K4C2</accession>
<organism evidence="2 3">
    <name type="scientific">Salinivibrio kushneri</name>
    <dbReference type="NCBI Taxonomy" id="1908198"/>
    <lineage>
        <taxon>Bacteria</taxon>
        <taxon>Pseudomonadati</taxon>
        <taxon>Pseudomonadota</taxon>
        <taxon>Gammaproteobacteria</taxon>
        <taxon>Vibrionales</taxon>
        <taxon>Vibrionaceae</taxon>
        <taxon>Salinivibrio</taxon>
    </lineage>
</organism>